<keyword evidence="1" id="KW-1133">Transmembrane helix</keyword>
<dbReference type="Proteomes" id="UP001304298">
    <property type="component" value="Unassembled WGS sequence"/>
</dbReference>
<gene>
    <name evidence="2" type="ORF">VA596_21505</name>
</gene>
<reference evidence="2 3" key="1">
    <citation type="submission" date="2023-12" db="EMBL/GenBank/DDBJ databases">
        <title>Amycolatopsis sp. V23-08.</title>
        <authorList>
            <person name="Somphong A."/>
        </authorList>
    </citation>
    <scope>NUCLEOTIDE SEQUENCE [LARGE SCALE GENOMIC DNA]</scope>
    <source>
        <strain evidence="2 3">V23-08</strain>
    </source>
</reference>
<dbReference type="EMBL" id="JAYFSI010000004">
    <property type="protein sequence ID" value="MEA5362126.1"/>
    <property type="molecule type" value="Genomic_DNA"/>
</dbReference>
<sequence length="164" mass="16791">MNPTPAVLAAFAGAVLTVGTYWLVESAGPAGWEEAVVESADRAQSSLSTEPGAGDDEQHHFVLRTASGERFDVRGRGRKLVQSEGTWLQVEISDVGREAQAIKVYGTRISVDSGGFGVFWAAGIGGGLLLGAVASCADAKRPIPAVASVVAGLGAGALPVLLLF</sequence>
<accession>A0ABU5R7D5</accession>
<feature type="transmembrane region" description="Helical" evidence="1">
    <location>
        <begin position="143"/>
        <end position="163"/>
    </location>
</feature>
<dbReference type="RefSeq" id="WP_323329587.1">
    <property type="nucleotide sequence ID" value="NZ_JAYFSI010000004.1"/>
</dbReference>
<feature type="transmembrane region" description="Helical" evidence="1">
    <location>
        <begin position="6"/>
        <end position="24"/>
    </location>
</feature>
<keyword evidence="3" id="KW-1185">Reference proteome</keyword>
<keyword evidence="1" id="KW-0812">Transmembrane</keyword>
<keyword evidence="1" id="KW-0472">Membrane</keyword>
<name>A0ABU5R7D5_9PSEU</name>
<feature type="transmembrane region" description="Helical" evidence="1">
    <location>
        <begin position="118"/>
        <end position="137"/>
    </location>
</feature>
<proteinExistence type="predicted"/>
<protein>
    <submittedName>
        <fullName evidence="2">Uncharacterized protein</fullName>
    </submittedName>
</protein>
<organism evidence="2 3">
    <name type="scientific">Amycolatopsis heterodermiae</name>
    <dbReference type="NCBI Taxonomy" id="3110235"/>
    <lineage>
        <taxon>Bacteria</taxon>
        <taxon>Bacillati</taxon>
        <taxon>Actinomycetota</taxon>
        <taxon>Actinomycetes</taxon>
        <taxon>Pseudonocardiales</taxon>
        <taxon>Pseudonocardiaceae</taxon>
        <taxon>Amycolatopsis</taxon>
    </lineage>
</organism>
<evidence type="ECO:0000313" key="2">
    <source>
        <dbReference type="EMBL" id="MEA5362126.1"/>
    </source>
</evidence>
<evidence type="ECO:0000256" key="1">
    <source>
        <dbReference type="SAM" id="Phobius"/>
    </source>
</evidence>
<comment type="caution">
    <text evidence="2">The sequence shown here is derived from an EMBL/GenBank/DDBJ whole genome shotgun (WGS) entry which is preliminary data.</text>
</comment>
<evidence type="ECO:0000313" key="3">
    <source>
        <dbReference type="Proteomes" id="UP001304298"/>
    </source>
</evidence>